<dbReference type="NCBIfam" id="NF009875">
    <property type="entry name" value="PRK13339.1"/>
    <property type="match status" value="1"/>
</dbReference>
<evidence type="ECO:0000313" key="10">
    <source>
        <dbReference type="EMBL" id="MFM2485367.1"/>
    </source>
</evidence>
<gene>
    <name evidence="9 10" type="primary">mqo</name>
    <name evidence="10" type="ORF">ABUE30_09880</name>
</gene>
<evidence type="ECO:0000256" key="2">
    <source>
        <dbReference type="ARBA" id="ARBA00001974"/>
    </source>
</evidence>
<evidence type="ECO:0000256" key="5">
    <source>
        <dbReference type="ARBA" id="ARBA00022532"/>
    </source>
</evidence>
<proteinExistence type="inferred from homology"/>
<dbReference type="PANTHER" id="PTHR43104:SF2">
    <property type="entry name" value="L-2-HYDROXYGLUTARATE DEHYDROGENASE, MITOCHONDRIAL"/>
    <property type="match status" value="1"/>
</dbReference>
<comment type="pathway">
    <text evidence="3 9">Carbohydrate metabolism; tricarboxylic acid cycle; oxaloacetate from (S)-malate (quinone route): step 1/1.</text>
</comment>
<dbReference type="NCBIfam" id="NF003603">
    <property type="entry name" value="PRK05257.1-1"/>
    <property type="match status" value="1"/>
</dbReference>
<evidence type="ECO:0000256" key="9">
    <source>
        <dbReference type="HAMAP-Rule" id="MF_00212"/>
    </source>
</evidence>
<comment type="caution">
    <text evidence="10">The sequence shown here is derived from an EMBL/GenBank/DDBJ whole genome shotgun (WGS) entry which is preliminary data.</text>
</comment>
<evidence type="ECO:0000313" key="11">
    <source>
        <dbReference type="Proteomes" id="UP001629953"/>
    </source>
</evidence>
<dbReference type="EC" id="1.1.5.4" evidence="9"/>
<protein>
    <recommendedName>
        <fullName evidence="9">Probable malate:quinone oxidoreductase</fullName>
        <ecNumber evidence="9">1.1.5.4</ecNumber>
    </recommendedName>
    <alternativeName>
        <fullName evidence="9">MQO</fullName>
    </alternativeName>
    <alternativeName>
        <fullName evidence="9">Malate dehydrogenase [quinone]</fullName>
    </alternativeName>
</protein>
<dbReference type="Pfam" id="PF06039">
    <property type="entry name" value="Mqo"/>
    <property type="match status" value="1"/>
</dbReference>
<dbReference type="SUPFAM" id="SSF51905">
    <property type="entry name" value="FAD/NAD(P)-binding domain"/>
    <property type="match status" value="1"/>
</dbReference>
<keyword evidence="5 9" id="KW-0816">Tricarboxylic acid cycle</keyword>
<dbReference type="InterPro" id="IPR036188">
    <property type="entry name" value="FAD/NAD-bd_sf"/>
</dbReference>
<organism evidence="10 11">
    <name type="scientific">Celerinatantimonas yamalensis</name>
    <dbReference type="NCBI Taxonomy" id="559956"/>
    <lineage>
        <taxon>Bacteria</taxon>
        <taxon>Pseudomonadati</taxon>
        <taxon>Pseudomonadota</taxon>
        <taxon>Gammaproteobacteria</taxon>
        <taxon>Celerinatantimonadaceae</taxon>
        <taxon>Celerinatantimonas</taxon>
    </lineage>
</organism>
<dbReference type="InterPro" id="IPR006231">
    <property type="entry name" value="MQO"/>
</dbReference>
<evidence type="ECO:0000256" key="3">
    <source>
        <dbReference type="ARBA" id="ARBA00005012"/>
    </source>
</evidence>
<keyword evidence="7 9" id="KW-0274">FAD</keyword>
<reference evidence="10 11" key="1">
    <citation type="journal article" date="2013" name="Int. J. Syst. Evol. Microbiol.">
        <title>Celerinatantimonas yamalensis sp. nov., a cold-adapted diazotrophic bacterium from a cold permafrost brine.</title>
        <authorList>
            <person name="Shcherbakova V."/>
            <person name="Chuvilskaya N."/>
            <person name="Rivkina E."/>
            <person name="Demidov N."/>
            <person name="Uchaeva V."/>
            <person name="Suetin S."/>
            <person name="Suzina N."/>
            <person name="Gilichinsky D."/>
        </authorList>
    </citation>
    <scope>NUCLEOTIDE SEQUENCE [LARGE SCALE GENOMIC DNA]</scope>
    <source>
        <strain evidence="10 11">C7</strain>
    </source>
</reference>
<comment type="catalytic activity">
    <reaction evidence="1 9">
        <text>(S)-malate + a quinone = a quinol + oxaloacetate</text>
        <dbReference type="Rhea" id="RHEA:46012"/>
        <dbReference type="ChEBI" id="CHEBI:15589"/>
        <dbReference type="ChEBI" id="CHEBI:16452"/>
        <dbReference type="ChEBI" id="CHEBI:24646"/>
        <dbReference type="ChEBI" id="CHEBI:132124"/>
        <dbReference type="EC" id="1.1.5.4"/>
    </reaction>
</comment>
<sequence length="527" mass="57927">MNKVSGHNGVNQLSSGAEGQPIDVVLIGGGIMSATLGTLLQQLEPNWSIELFERLDGVAQESSNGWNNAGTGHSALAEMNYTPELDDGQIDISKAIRIDEQFQLSRQFWAYLVREGLIRDPNTFISSVPHMSFVWGDENVRFLRKRYQALQTSPLFEGMEYSEDHQLIRSWVPLVMQGRDASQPIAATRMAIGTDVNFGALTRQMIDLLKQNKQFSLHLNHDVRDFKRHPEGGWQLTVADLTNDRIRTIHAKYVFIGAGGASLSLLQKSGIPEARQYGGFPVGGQFLVTENPDVVNEHLAKVYGKASVGAPPMSVPHLDTRVIDGKRMLLFGPFASFSSKFLKSGSLWDLFSTLNGSNLKPMVQVGLKNFDLVKYLLGQLRQSDAARFAALKAFAPTAKAEDWTLWQAGQRVQIIKNEPGRGGHLRLGTELVNASDGSLTALLGASPGASTSAAIMLELLESCFAEKMSDEAWQAKIKTMIPSYGIALHDHAEINQQELRNTSEALGLQHHLPVEEVIVPEQVVSMG</sequence>
<keyword evidence="8 9" id="KW-0560">Oxidoreductase</keyword>
<dbReference type="NCBIfam" id="NF003608">
    <property type="entry name" value="PRK05257.2-4"/>
    <property type="match status" value="1"/>
</dbReference>
<dbReference type="PANTHER" id="PTHR43104">
    <property type="entry name" value="L-2-HYDROXYGLUTARATE DEHYDROGENASE, MITOCHONDRIAL"/>
    <property type="match status" value="1"/>
</dbReference>
<dbReference type="NCBIfam" id="NF003611">
    <property type="entry name" value="PRK05257.3-2"/>
    <property type="match status" value="1"/>
</dbReference>
<dbReference type="NCBIfam" id="NF003605">
    <property type="entry name" value="PRK05257.1-4"/>
    <property type="match status" value="1"/>
</dbReference>
<evidence type="ECO:0000256" key="4">
    <source>
        <dbReference type="ARBA" id="ARBA00006389"/>
    </source>
</evidence>
<dbReference type="Gene3D" id="3.30.9.10">
    <property type="entry name" value="D-Amino Acid Oxidase, subunit A, domain 2"/>
    <property type="match status" value="1"/>
</dbReference>
<evidence type="ECO:0000256" key="8">
    <source>
        <dbReference type="ARBA" id="ARBA00023002"/>
    </source>
</evidence>
<dbReference type="EMBL" id="JBEQCT010000004">
    <property type="protein sequence ID" value="MFM2485367.1"/>
    <property type="molecule type" value="Genomic_DNA"/>
</dbReference>
<keyword evidence="11" id="KW-1185">Reference proteome</keyword>
<evidence type="ECO:0000256" key="7">
    <source>
        <dbReference type="ARBA" id="ARBA00022827"/>
    </source>
</evidence>
<comment type="cofactor">
    <cofactor evidence="2 9">
        <name>FAD</name>
        <dbReference type="ChEBI" id="CHEBI:57692"/>
    </cofactor>
</comment>
<dbReference type="NCBIfam" id="NF003606">
    <property type="entry name" value="PRK05257.2-1"/>
    <property type="match status" value="1"/>
</dbReference>
<evidence type="ECO:0000256" key="1">
    <source>
        <dbReference type="ARBA" id="ARBA00001139"/>
    </source>
</evidence>
<dbReference type="Proteomes" id="UP001629953">
    <property type="component" value="Unassembled WGS sequence"/>
</dbReference>
<dbReference type="GO" id="GO:0008924">
    <property type="term" value="F:L-malate dehydrogenase (quinone) activity"/>
    <property type="evidence" value="ECO:0007669"/>
    <property type="project" value="UniProtKB-EC"/>
</dbReference>
<accession>A0ABW9G7B1</accession>
<comment type="similarity">
    <text evidence="4 9">Belongs to the MQO family.</text>
</comment>
<dbReference type="NCBIfam" id="TIGR01320">
    <property type="entry name" value="mal_quin_oxido"/>
    <property type="match status" value="1"/>
</dbReference>
<dbReference type="RefSeq" id="WP_408623599.1">
    <property type="nucleotide sequence ID" value="NZ_JBEQCT010000004.1"/>
</dbReference>
<evidence type="ECO:0000256" key="6">
    <source>
        <dbReference type="ARBA" id="ARBA00022630"/>
    </source>
</evidence>
<keyword evidence="6 9" id="KW-0285">Flavoprotein</keyword>
<dbReference type="HAMAP" id="MF_00212">
    <property type="entry name" value="MQO"/>
    <property type="match status" value="1"/>
</dbReference>
<name>A0ABW9G7B1_9GAMM</name>
<dbReference type="Gene3D" id="3.50.50.60">
    <property type="entry name" value="FAD/NAD(P)-binding domain"/>
    <property type="match status" value="1"/>
</dbReference>